<comment type="similarity">
    <text evidence="2">Belongs to the UPF0104 family.</text>
</comment>
<feature type="transmembrane region" description="Helical" evidence="7">
    <location>
        <begin position="93"/>
        <end position="115"/>
    </location>
</feature>
<dbReference type="RefSeq" id="WP_230743266.1">
    <property type="nucleotide sequence ID" value="NZ_PGCK01000016.1"/>
</dbReference>
<dbReference type="InterPro" id="IPR022791">
    <property type="entry name" value="L-PG_synthase/AglD"/>
</dbReference>
<organism evidence="8 9">
    <name type="scientific">Methanooceanicella nereidis</name>
    <dbReference type="NCBI Taxonomy" id="2052831"/>
    <lineage>
        <taxon>Archaea</taxon>
        <taxon>Methanobacteriati</taxon>
        <taxon>Methanobacteriota</taxon>
        <taxon>Stenosarchaea group</taxon>
        <taxon>Methanomicrobia</taxon>
        <taxon>Methanocellales</taxon>
        <taxon>Methanocellaceae</taxon>
        <taxon>Methanooceanicella</taxon>
    </lineage>
</organism>
<feature type="transmembrane region" description="Helical" evidence="7">
    <location>
        <begin position="18"/>
        <end position="37"/>
    </location>
</feature>
<accession>A0AAP2RF70</accession>
<evidence type="ECO:0000256" key="2">
    <source>
        <dbReference type="ARBA" id="ARBA00011061"/>
    </source>
</evidence>
<feature type="transmembrane region" description="Helical" evidence="7">
    <location>
        <begin position="320"/>
        <end position="341"/>
    </location>
</feature>
<dbReference type="Proteomes" id="UP001320159">
    <property type="component" value="Unassembled WGS sequence"/>
</dbReference>
<feature type="transmembrane region" description="Helical" evidence="7">
    <location>
        <begin position="238"/>
        <end position="258"/>
    </location>
</feature>
<comment type="caution">
    <text evidence="8">The sequence shown here is derived from an EMBL/GenBank/DDBJ whole genome shotgun (WGS) entry which is preliminary data.</text>
</comment>
<evidence type="ECO:0000256" key="4">
    <source>
        <dbReference type="ARBA" id="ARBA00022692"/>
    </source>
</evidence>
<feature type="transmembrane region" description="Helical" evidence="7">
    <location>
        <begin position="264"/>
        <end position="283"/>
    </location>
</feature>
<protein>
    <submittedName>
        <fullName evidence="8">TIGR00374 family protein</fullName>
    </submittedName>
</protein>
<dbReference type="EMBL" id="PGCK01000016">
    <property type="protein sequence ID" value="MCD1296274.1"/>
    <property type="molecule type" value="Genomic_DNA"/>
</dbReference>
<evidence type="ECO:0000256" key="1">
    <source>
        <dbReference type="ARBA" id="ARBA00004651"/>
    </source>
</evidence>
<keyword evidence="3" id="KW-1003">Cell membrane</keyword>
<reference evidence="8 9" key="1">
    <citation type="submission" date="2017-11" db="EMBL/GenBank/DDBJ databases">
        <title>Isolation and Characterization of Family Methanocellaceae Species from Potential Methane Hydrate Area Offshore Southwestern Taiwan.</title>
        <authorList>
            <person name="Zhang W.-L."/>
            <person name="Chen W.-C."/>
            <person name="Lai M.-C."/>
            <person name="Chen S.-C."/>
        </authorList>
    </citation>
    <scope>NUCLEOTIDE SEQUENCE [LARGE SCALE GENOMIC DNA]</scope>
    <source>
        <strain evidence="8 9">CWC-04</strain>
    </source>
</reference>
<keyword evidence="6 7" id="KW-0472">Membrane</keyword>
<feature type="transmembrane region" description="Helical" evidence="7">
    <location>
        <begin position="49"/>
        <end position="73"/>
    </location>
</feature>
<evidence type="ECO:0000256" key="3">
    <source>
        <dbReference type="ARBA" id="ARBA00022475"/>
    </source>
</evidence>
<dbReference type="PANTHER" id="PTHR39087">
    <property type="entry name" value="UPF0104 MEMBRANE PROTEIN MJ1595"/>
    <property type="match status" value="1"/>
</dbReference>
<feature type="transmembrane region" description="Helical" evidence="7">
    <location>
        <begin position="161"/>
        <end position="186"/>
    </location>
</feature>
<dbReference type="PANTHER" id="PTHR39087:SF2">
    <property type="entry name" value="UPF0104 MEMBRANE PROTEIN MJ1595"/>
    <property type="match status" value="1"/>
</dbReference>
<dbReference type="AlphaFoldDB" id="A0AAP2RF70"/>
<sequence length="361" mass="40395">MITEADVHFPDIPFKKTAILTLIGLIIYFGYLYVVGFESVETALLSVNYWYIGLACLAAIAANVFHAAGWWIFLKDLKYKISLFDSFLIYMSATFFVNLIPSAAISGEVAKIYFVQKMTPDTRFDRTLAAGLLSRLLEIVPVALGTLIGVGYLAWNYDIPFWVLAFCVFIAGTVSLAAITILIISFNSELLMSIFKSIYMFLHRIFKSKDLDNRLLKMNAIIQQFDVSIRLLTRSKSLILKSLCHIFMAFVLDVYIAFIAFKAIGYPVSMGIIITIFSIMMILQMLPTFLPGGVGLVDIIMTLLYLSMGVPEVNAAGATILIRFVTLWFLTAAGGLVTLHLSRRLEKDQLMNSGNKFERPS</sequence>
<dbReference type="GO" id="GO:0005886">
    <property type="term" value="C:plasma membrane"/>
    <property type="evidence" value="ECO:0007669"/>
    <property type="project" value="UniProtKB-SubCell"/>
</dbReference>
<proteinExistence type="inferred from homology"/>
<evidence type="ECO:0000313" key="8">
    <source>
        <dbReference type="EMBL" id="MCD1296274.1"/>
    </source>
</evidence>
<dbReference type="Pfam" id="PF03706">
    <property type="entry name" value="LPG_synthase_TM"/>
    <property type="match status" value="1"/>
</dbReference>
<evidence type="ECO:0000313" key="9">
    <source>
        <dbReference type="Proteomes" id="UP001320159"/>
    </source>
</evidence>
<feature type="transmembrane region" description="Helical" evidence="7">
    <location>
        <begin position="136"/>
        <end position="155"/>
    </location>
</feature>
<evidence type="ECO:0000256" key="5">
    <source>
        <dbReference type="ARBA" id="ARBA00022989"/>
    </source>
</evidence>
<gene>
    <name evidence="8" type="ORF">CUJ83_14825</name>
</gene>
<name>A0AAP2RF70_9EURY</name>
<keyword evidence="4 7" id="KW-0812">Transmembrane</keyword>
<evidence type="ECO:0000256" key="7">
    <source>
        <dbReference type="SAM" id="Phobius"/>
    </source>
</evidence>
<evidence type="ECO:0000256" key="6">
    <source>
        <dbReference type="ARBA" id="ARBA00023136"/>
    </source>
</evidence>
<comment type="subcellular location">
    <subcellularLocation>
        <location evidence="1">Cell membrane</location>
        <topology evidence="1">Multi-pass membrane protein</topology>
    </subcellularLocation>
</comment>
<feature type="transmembrane region" description="Helical" evidence="7">
    <location>
        <begin position="290"/>
        <end position="308"/>
    </location>
</feature>
<keyword evidence="5 7" id="KW-1133">Transmembrane helix</keyword>
<keyword evidence="9" id="KW-1185">Reference proteome</keyword>
<dbReference type="NCBIfam" id="TIGR00374">
    <property type="entry name" value="flippase-like domain"/>
    <property type="match status" value="1"/>
</dbReference>